<keyword evidence="1" id="KW-1133">Transmembrane helix</keyword>
<name>A0ABS1D9K7_9PROT</name>
<keyword evidence="3" id="KW-1185">Reference proteome</keyword>
<comment type="caution">
    <text evidence="2">The sequence shown here is derived from an EMBL/GenBank/DDBJ whole genome shotgun (WGS) entry which is preliminary data.</text>
</comment>
<sequence length="216" mass="24690">MFNDPEYETEQERDHRPHDQQDQSILMMFLVIFVILAIWTYFMAALAPFSYWTWPFQAVLEWLFGDVRPEGDQTVALFTKLLFGVLAMFVVPVIITFGTFYLLNLWTQFTMSLKLMLGSVGGVLFWLEPVLFGFANFYLNANWITDGRKLLAEAFGDEIGLYVLMSASTVGGILYLRSMLRTRAYPLLGEKAAIARPRLPAIGRRGGDSDADRFIE</sequence>
<evidence type="ECO:0000313" key="2">
    <source>
        <dbReference type="EMBL" id="MBK1666576.1"/>
    </source>
</evidence>
<feature type="transmembrane region" description="Helical" evidence="1">
    <location>
        <begin position="115"/>
        <end position="139"/>
    </location>
</feature>
<gene>
    <name evidence="2" type="ORF">CKO28_00780</name>
</gene>
<protein>
    <submittedName>
        <fullName evidence="2">Uncharacterized protein</fullName>
    </submittedName>
</protein>
<keyword evidence="1" id="KW-0472">Membrane</keyword>
<keyword evidence="1" id="KW-0812">Transmembrane</keyword>
<proteinExistence type="predicted"/>
<dbReference type="RefSeq" id="WP_200338625.1">
    <property type="nucleotide sequence ID" value="NZ_NRRL01000001.1"/>
</dbReference>
<dbReference type="Proteomes" id="UP001296873">
    <property type="component" value="Unassembled WGS sequence"/>
</dbReference>
<feature type="transmembrane region" description="Helical" evidence="1">
    <location>
        <begin position="159"/>
        <end position="176"/>
    </location>
</feature>
<organism evidence="2 3">
    <name type="scientific">Rhodovibrio sodomensis</name>
    <dbReference type="NCBI Taxonomy" id="1088"/>
    <lineage>
        <taxon>Bacteria</taxon>
        <taxon>Pseudomonadati</taxon>
        <taxon>Pseudomonadota</taxon>
        <taxon>Alphaproteobacteria</taxon>
        <taxon>Rhodospirillales</taxon>
        <taxon>Rhodovibrionaceae</taxon>
        <taxon>Rhodovibrio</taxon>
    </lineage>
</organism>
<dbReference type="EMBL" id="NRRL01000001">
    <property type="protein sequence ID" value="MBK1666576.1"/>
    <property type="molecule type" value="Genomic_DNA"/>
</dbReference>
<evidence type="ECO:0000256" key="1">
    <source>
        <dbReference type="SAM" id="Phobius"/>
    </source>
</evidence>
<evidence type="ECO:0000313" key="3">
    <source>
        <dbReference type="Proteomes" id="UP001296873"/>
    </source>
</evidence>
<feature type="transmembrane region" description="Helical" evidence="1">
    <location>
        <begin position="81"/>
        <end position="103"/>
    </location>
</feature>
<reference evidence="2 3" key="1">
    <citation type="journal article" date="2020" name="Microorganisms">
        <title>Osmotic Adaptation and Compatible Solute Biosynthesis of Phototrophic Bacteria as Revealed from Genome Analyses.</title>
        <authorList>
            <person name="Imhoff J.F."/>
            <person name="Rahn T."/>
            <person name="Kunzel S."/>
            <person name="Keller A."/>
            <person name="Neulinger S.C."/>
        </authorList>
    </citation>
    <scope>NUCLEOTIDE SEQUENCE [LARGE SCALE GENOMIC DNA]</scope>
    <source>
        <strain evidence="2 3">DSM 9895</strain>
    </source>
</reference>
<accession>A0ABS1D9K7</accession>
<feature type="transmembrane region" description="Helical" evidence="1">
    <location>
        <begin position="25"/>
        <end position="54"/>
    </location>
</feature>